<comment type="caution">
    <text evidence="2">The sequence shown here is derived from an EMBL/GenBank/DDBJ whole genome shotgun (WGS) entry which is preliminary data.</text>
</comment>
<proteinExistence type="predicted"/>
<gene>
    <name evidence="2" type="ORF">GCM10011503_24030</name>
</gene>
<dbReference type="InterPro" id="IPR045466">
    <property type="entry name" value="DUF6498"/>
</dbReference>
<dbReference type="EMBL" id="BMKF01000002">
    <property type="protein sequence ID" value="GGB74532.1"/>
    <property type="molecule type" value="Genomic_DNA"/>
</dbReference>
<reference evidence="3" key="1">
    <citation type="journal article" date="2019" name="Int. J. Syst. Evol. Microbiol.">
        <title>The Global Catalogue of Microorganisms (GCM) 10K type strain sequencing project: providing services to taxonomists for standard genome sequencing and annotation.</title>
        <authorList>
            <consortium name="The Broad Institute Genomics Platform"/>
            <consortium name="The Broad Institute Genome Sequencing Center for Infectious Disease"/>
            <person name="Wu L."/>
            <person name="Ma J."/>
        </authorList>
    </citation>
    <scope>NUCLEOTIDE SEQUENCE [LARGE SCALE GENOMIC DNA]</scope>
    <source>
        <strain evidence="3">CGMCC 1.15928</strain>
    </source>
</reference>
<keyword evidence="1" id="KW-0472">Membrane</keyword>
<evidence type="ECO:0000256" key="1">
    <source>
        <dbReference type="SAM" id="Phobius"/>
    </source>
</evidence>
<evidence type="ECO:0000313" key="2">
    <source>
        <dbReference type="EMBL" id="GGB74532.1"/>
    </source>
</evidence>
<accession>A0ABQ1JU08</accession>
<keyword evidence="1" id="KW-0812">Transmembrane</keyword>
<dbReference type="Pfam" id="PF20108">
    <property type="entry name" value="DUF6498"/>
    <property type="match status" value="1"/>
</dbReference>
<dbReference type="Proteomes" id="UP000628854">
    <property type="component" value="Unassembled WGS sequence"/>
</dbReference>
<keyword evidence="1" id="KW-1133">Transmembrane helix</keyword>
<name>A0ABQ1JU08_9PROT</name>
<keyword evidence="3" id="KW-1185">Reference proteome</keyword>
<evidence type="ECO:0000313" key="3">
    <source>
        <dbReference type="Proteomes" id="UP000628854"/>
    </source>
</evidence>
<dbReference type="RefSeq" id="WP_084391885.1">
    <property type="nucleotide sequence ID" value="NZ_BMKF01000002.1"/>
</dbReference>
<feature type="transmembrane region" description="Helical" evidence="1">
    <location>
        <begin position="167"/>
        <end position="186"/>
    </location>
</feature>
<feature type="transmembrane region" description="Helical" evidence="1">
    <location>
        <begin position="18"/>
        <end position="38"/>
    </location>
</feature>
<feature type="transmembrane region" description="Helical" evidence="1">
    <location>
        <begin position="76"/>
        <end position="102"/>
    </location>
</feature>
<feature type="transmembrane region" description="Helical" evidence="1">
    <location>
        <begin position="122"/>
        <end position="146"/>
    </location>
</feature>
<protein>
    <submittedName>
        <fullName evidence="2">Uncharacterized protein</fullName>
    </submittedName>
</protein>
<organism evidence="2 3">
    <name type="scientific">Henriciella pelagia</name>
    <dbReference type="NCBI Taxonomy" id="1977912"/>
    <lineage>
        <taxon>Bacteria</taxon>
        <taxon>Pseudomonadati</taxon>
        <taxon>Pseudomonadota</taxon>
        <taxon>Alphaproteobacteria</taxon>
        <taxon>Hyphomonadales</taxon>
        <taxon>Hyphomonadaceae</taxon>
        <taxon>Henriciella</taxon>
    </lineage>
</organism>
<sequence>MLSWLSPENLSRTYRDPVAWAILLVDLFPVYAIFAFGWDATSLVFLYWLENVVIGAMTLLRMITSSVRMGIVGLPVMVFLGPFFTFHYGMFCFVHGVFLVAFSAMSGGGDMGFPSPLGVVGFALASGPHMYVFLGAIIALQLVLFVRDFIGRGEFRETDPTQEMAKPYGRVVVLHIGIFVGFGVMIALGQPMIGILGLIALRALWGVYQTVRRRLEIDRHEAIEVDAASPI</sequence>